<dbReference type="PANTHER" id="PTHR23153:SF38">
    <property type="entry name" value="UBX DOMAIN-CONTAINING PROTEIN 6"/>
    <property type="match status" value="1"/>
</dbReference>
<dbReference type="AlphaFoldDB" id="A0ABD3QCN8"/>
<dbReference type="InterPro" id="IPR000626">
    <property type="entry name" value="Ubiquitin-like_dom"/>
</dbReference>
<dbReference type="CDD" id="cd09212">
    <property type="entry name" value="PUB"/>
    <property type="match status" value="1"/>
</dbReference>
<protein>
    <recommendedName>
        <fullName evidence="2">Ubiquitin-like domain-containing protein</fullName>
    </recommendedName>
</protein>
<dbReference type="InterPro" id="IPR036339">
    <property type="entry name" value="PUB-like_dom_sf"/>
</dbReference>
<organism evidence="3 4">
    <name type="scientific">Cyclotella cryptica</name>
    <dbReference type="NCBI Taxonomy" id="29204"/>
    <lineage>
        <taxon>Eukaryota</taxon>
        <taxon>Sar</taxon>
        <taxon>Stramenopiles</taxon>
        <taxon>Ochrophyta</taxon>
        <taxon>Bacillariophyta</taxon>
        <taxon>Coscinodiscophyceae</taxon>
        <taxon>Thalassiosirophycidae</taxon>
        <taxon>Stephanodiscales</taxon>
        <taxon>Stephanodiscaceae</taxon>
        <taxon>Cyclotella</taxon>
    </lineage>
</organism>
<dbReference type="Gene3D" id="3.10.20.90">
    <property type="entry name" value="Phosphatidylinositol 3-kinase Catalytic Subunit, Chain A, domain 1"/>
    <property type="match status" value="1"/>
</dbReference>
<dbReference type="InterPro" id="IPR029071">
    <property type="entry name" value="Ubiquitin-like_domsf"/>
</dbReference>
<evidence type="ECO:0000259" key="2">
    <source>
        <dbReference type="PROSITE" id="PS50053"/>
    </source>
</evidence>
<dbReference type="InterPro" id="IPR018997">
    <property type="entry name" value="PUB_domain"/>
</dbReference>
<dbReference type="Pfam" id="PF09409">
    <property type="entry name" value="PUB"/>
    <property type="match status" value="1"/>
</dbReference>
<feature type="region of interest" description="Disordered" evidence="1">
    <location>
        <begin position="194"/>
        <end position="226"/>
    </location>
</feature>
<feature type="domain" description="Ubiquitin-like" evidence="2">
    <location>
        <begin position="112"/>
        <end position="189"/>
    </location>
</feature>
<feature type="compositionally biased region" description="Low complexity" evidence="1">
    <location>
        <begin position="198"/>
        <end position="226"/>
    </location>
</feature>
<dbReference type="PROSITE" id="PS50053">
    <property type="entry name" value="UBIQUITIN_2"/>
    <property type="match status" value="1"/>
</dbReference>
<dbReference type="EMBL" id="JABMIG020000051">
    <property type="protein sequence ID" value="KAL3797867.1"/>
    <property type="molecule type" value="Genomic_DNA"/>
</dbReference>
<keyword evidence="4" id="KW-1185">Reference proteome</keyword>
<accession>A0ABD3QCN8</accession>
<dbReference type="SUPFAM" id="SSF143503">
    <property type="entry name" value="PUG domain-like"/>
    <property type="match status" value="1"/>
</dbReference>
<feature type="compositionally biased region" description="Low complexity" evidence="1">
    <location>
        <begin position="496"/>
        <end position="510"/>
    </location>
</feature>
<dbReference type="Gene3D" id="1.20.58.2190">
    <property type="match status" value="1"/>
</dbReference>
<gene>
    <name evidence="3" type="ORF">HJC23_006905</name>
</gene>
<feature type="region of interest" description="Disordered" evidence="1">
    <location>
        <begin position="443"/>
        <end position="470"/>
    </location>
</feature>
<dbReference type="SUPFAM" id="SSF54236">
    <property type="entry name" value="Ubiquitin-like"/>
    <property type="match status" value="1"/>
</dbReference>
<evidence type="ECO:0000313" key="3">
    <source>
        <dbReference type="EMBL" id="KAL3797867.1"/>
    </source>
</evidence>
<evidence type="ECO:0000313" key="4">
    <source>
        <dbReference type="Proteomes" id="UP001516023"/>
    </source>
</evidence>
<evidence type="ECO:0000256" key="1">
    <source>
        <dbReference type="SAM" id="MobiDB-lite"/>
    </source>
</evidence>
<dbReference type="PANTHER" id="PTHR23153">
    <property type="entry name" value="UBX-RELATED"/>
    <property type="match status" value="1"/>
</dbReference>
<name>A0ABD3QCN8_9STRA</name>
<dbReference type="SMART" id="SM00580">
    <property type="entry name" value="PUG"/>
    <property type="match status" value="1"/>
</dbReference>
<comment type="caution">
    <text evidence="3">The sequence shown here is derived from an EMBL/GenBank/DDBJ whole genome shotgun (WGS) entry which is preliminary data.</text>
</comment>
<dbReference type="CDD" id="cd17039">
    <property type="entry name" value="Ubl_ubiquitin_like"/>
    <property type="match status" value="1"/>
</dbReference>
<proteinExistence type="predicted"/>
<dbReference type="SMART" id="SM00727">
    <property type="entry name" value="STI1"/>
    <property type="match status" value="2"/>
</dbReference>
<reference evidence="3 4" key="1">
    <citation type="journal article" date="2020" name="G3 (Bethesda)">
        <title>Improved Reference Genome for Cyclotella cryptica CCMP332, a Model for Cell Wall Morphogenesis, Salinity Adaptation, and Lipid Production in Diatoms (Bacillariophyta).</title>
        <authorList>
            <person name="Roberts W.R."/>
            <person name="Downey K.M."/>
            <person name="Ruck E.C."/>
            <person name="Traller J.C."/>
            <person name="Alverson A.J."/>
        </authorList>
    </citation>
    <scope>NUCLEOTIDE SEQUENCE [LARGE SCALE GENOMIC DNA]</scope>
    <source>
        <strain evidence="3 4">CCMP332</strain>
    </source>
</reference>
<dbReference type="InterPro" id="IPR006636">
    <property type="entry name" value="STI1_HS-bd"/>
</dbReference>
<dbReference type="Proteomes" id="UP001516023">
    <property type="component" value="Unassembled WGS sequence"/>
</dbReference>
<feature type="region of interest" description="Disordered" evidence="1">
    <location>
        <begin position="486"/>
        <end position="546"/>
    </location>
</feature>
<sequence length="546" mass="58287">MTEGSMIMIIMLDLKNKPSDSESSRGQDTGVQNPELSLAFGGGIFYFVGVVHGFESCHFGHRAGAKCTPFGIIWDMKLIRRVSCLFHRGTWNTVRHCSKIPTSRFISTMSSLTIYLSLTSSPSTPRIPLTLPLNTSSSQLRALAAAATNIPLATMKLIFRGRMIPDKPEGDVATEFKLEEECVIHVMGKPVVVDDHSAQQQQQQQPSAPAAAGASVTIPPTTPPSVATTPTTLTAALATLRSTNPPATYHTALSTASKLLNNIIQHPMEEKYRSVKQSNAAFHKRLGGVNGGQALLLAAGFVMEDGVFVLRPSQEAWPKLVEAGEVVGRALREVEANSAPPVVGAGTTSGWGAAPSSSVGGLPNLDSMGGPGMEATMQNMLSNPEMLQNMMHNPMVQQMMRNDPRFANNPMLQQSLDALSSNPDMIRQFSQMMGDPGVRANVSRMMQQQQQQQQQAGGNAAGADPFGTGPEAMRRQMEQFQQMSRQFGGMSGGFGASSAQGAPSGRQGSGVAANHNSSNVNGGGDDSQMTEEEMIAEAIARSLRET</sequence>